<evidence type="ECO:0000256" key="12">
    <source>
        <dbReference type="ARBA" id="ARBA00023157"/>
    </source>
</evidence>
<dbReference type="FunFam" id="2.60.40.420:FF:000011">
    <property type="entry name" value="Coagulation factor VIII (Predicted)"/>
    <property type="match status" value="1"/>
</dbReference>
<feature type="region of interest" description="Disordered" evidence="19">
    <location>
        <begin position="901"/>
        <end position="929"/>
    </location>
</feature>
<feature type="compositionally biased region" description="Low complexity" evidence="19">
    <location>
        <begin position="1083"/>
        <end position="1094"/>
    </location>
</feature>
<evidence type="ECO:0000256" key="8">
    <source>
        <dbReference type="ARBA" id="ARBA00022729"/>
    </source>
</evidence>
<evidence type="ECO:0000256" key="18">
    <source>
        <dbReference type="PIRSR" id="PIRSR000354-1"/>
    </source>
</evidence>
<keyword evidence="9" id="KW-0677">Repeat</keyword>
<feature type="region of interest" description="Disordered" evidence="19">
    <location>
        <begin position="1657"/>
        <end position="1684"/>
    </location>
</feature>
<dbReference type="GO" id="GO:0005886">
    <property type="term" value="C:plasma membrane"/>
    <property type="evidence" value="ECO:0007669"/>
    <property type="project" value="TreeGrafter"/>
</dbReference>
<dbReference type="FunFam" id="2.60.120.260:FF:000002">
    <property type="entry name" value="Coagulation factor VIII"/>
    <property type="match status" value="2"/>
</dbReference>
<dbReference type="PROSITE" id="PS01285">
    <property type="entry name" value="FA58C_1"/>
    <property type="match status" value="2"/>
</dbReference>
<dbReference type="PANTHER" id="PTHR46806:SF7">
    <property type="entry name" value="COAGULATION FACTOR VIII"/>
    <property type="match status" value="1"/>
</dbReference>
<feature type="domain" description="F5/8 type C" evidence="20">
    <location>
        <begin position="2039"/>
        <end position="2187"/>
    </location>
</feature>
<dbReference type="FunFam" id="2.60.40.420:FF:000026">
    <property type="entry name" value="Coagulation factor VIII (Predicted)"/>
    <property type="match status" value="1"/>
</dbReference>
<evidence type="ECO:0000256" key="3">
    <source>
        <dbReference type="ARBA" id="ARBA00022486"/>
    </source>
</evidence>
<dbReference type="InterPro" id="IPR008979">
    <property type="entry name" value="Galactose-bd-like_sf"/>
</dbReference>
<dbReference type="CDD" id="cd00057">
    <property type="entry name" value="FA58C"/>
    <property type="match status" value="2"/>
</dbReference>
<evidence type="ECO:0000313" key="21">
    <source>
        <dbReference type="EMBL" id="KAF6435344.1"/>
    </source>
</evidence>
<dbReference type="GO" id="GO:0007596">
    <property type="term" value="P:blood coagulation"/>
    <property type="evidence" value="ECO:0007669"/>
    <property type="project" value="UniProtKB-KW"/>
</dbReference>
<reference evidence="21 22" key="1">
    <citation type="journal article" date="2020" name="Nature">
        <title>Six reference-quality genomes reveal evolution of bat adaptations.</title>
        <authorList>
            <person name="Jebb D."/>
            <person name="Huang Z."/>
            <person name="Pippel M."/>
            <person name="Hughes G.M."/>
            <person name="Lavrichenko K."/>
            <person name="Devanna P."/>
            <person name="Winkler S."/>
            <person name="Jermiin L.S."/>
            <person name="Skirmuntt E.C."/>
            <person name="Katzourakis A."/>
            <person name="Burkitt-Gray L."/>
            <person name="Ray D.A."/>
            <person name="Sullivan K.A.M."/>
            <person name="Roscito J.G."/>
            <person name="Kirilenko B.M."/>
            <person name="Davalos L.M."/>
            <person name="Corthals A.P."/>
            <person name="Power M.L."/>
            <person name="Jones G."/>
            <person name="Ransome R.D."/>
            <person name="Dechmann D.K.N."/>
            <person name="Locatelli A.G."/>
            <person name="Puechmaille S.J."/>
            <person name="Fedrigo O."/>
            <person name="Jarvis E.D."/>
            <person name="Hiller M."/>
            <person name="Vernes S.C."/>
            <person name="Myers E.W."/>
            <person name="Teeling E.C."/>
        </authorList>
    </citation>
    <scope>NUCLEOTIDE SEQUENCE [LARGE SCALE GENOMIC DNA]</scope>
    <source>
        <strain evidence="21">MRouAeg1</strain>
        <tissue evidence="21">Muscle</tissue>
    </source>
</reference>
<dbReference type="FunFam" id="2.60.40.420:FF:000035">
    <property type="entry name" value="Coagulation factor VIII (Predicted)"/>
    <property type="match status" value="1"/>
</dbReference>
<evidence type="ECO:0000256" key="10">
    <source>
        <dbReference type="ARBA" id="ARBA00022837"/>
    </source>
</evidence>
<evidence type="ECO:0000256" key="13">
    <source>
        <dbReference type="ARBA" id="ARBA00023180"/>
    </source>
</evidence>
<feature type="region of interest" description="Disordered" evidence="19">
    <location>
        <begin position="1589"/>
        <end position="1609"/>
    </location>
</feature>
<dbReference type="GO" id="GO:0006953">
    <property type="term" value="P:acute-phase response"/>
    <property type="evidence" value="ECO:0007669"/>
    <property type="project" value="UniProtKB-KW"/>
</dbReference>
<evidence type="ECO:0000256" key="6">
    <source>
        <dbReference type="ARBA" id="ARBA00022696"/>
    </source>
</evidence>
<evidence type="ECO:0000256" key="16">
    <source>
        <dbReference type="ARBA" id="ARBA00067781"/>
    </source>
</evidence>
<dbReference type="Pfam" id="PF00754">
    <property type="entry name" value="F5_F8_type_C"/>
    <property type="match status" value="2"/>
</dbReference>
<feature type="compositionally biased region" description="Basic and acidic residues" evidence="19">
    <location>
        <begin position="912"/>
        <end position="921"/>
    </location>
</feature>
<feature type="region of interest" description="Disordered" evidence="19">
    <location>
        <begin position="1078"/>
        <end position="1177"/>
    </location>
</feature>
<evidence type="ECO:0000256" key="7">
    <source>
        <dbReference type="ARBA" id="ARBA00022723"/>
    </source>
</evidence>
<feature type="compositionally biased region" description="Basic and acidic residues" evidence="19">
    <location>
        <begin position="1515"/>
        <end position="1525"/>
    </location>
</feature>
<dbReference type="Gene3D" id="2.60.40.420">
    <property type="entry name" value="Cupredoxins - blue copper proteins"/>
    <property type="match status" value="6"/>
</dbReference>
<feature type="disulfide bond" evidence="18">
    <location>
        <begin position="650"/>
        <end position="731"/>
    </location>
</feature>
<dbReference type="GO" id="GO:0005507">
    <property type="term" value="F:copper ion binding"/>
    <property type="evidence" value="ECO:0007669"/>
    <property type="project" value="InterPro"/>
</dbReference>
<dbReference type="GO" id="GO:0005576">
    <property type="term" value="C:extracellular region"/>
    <property type="evidence" value="ECO:0007669"/>
    <property type="project" value="UniProtKB-SubCell"/>
</dbReference>
<evidence type="ECO:0000256" key="5">
    <source>
        <dbReference type="ARBA" id="ARBA00022641"/>
    </source>
</evidence>
<evidence type="ECO:0000259" key="20">
    <source>
        <dbReference type="PROSITE" id="PS50022"/>
    </source>
</evidence>
<feature type="compositionally biased region" description="Polar residues" evidence="19">
    <location>
        <begin position="1358"/>
        <end position="1373"/>
    </location>
</feature>
<feature type="disulfide bond" evidence="18">
    <location>
        <begin position="1917"/>
        <end position="1921"/>
    </location>
</feature>
<evidence type="ECO:0000256" key="19">
    <source>
        <dbReference type="SAM" id="MobiDB-lite"/>
    </source>
</evidence>
<dbReference type="PANTHER" id="PTHR46806">
    <property type="entry name" value="F5/8 TYPE C DOMAIN-CONTAINING PROTEIN"/>
    <property type="match status" value="1"/>
</dbReference>
<keyword evidence="6" id="KW-0356">Hemostasis</keyword>
<dbReference type="InterPro" id="IPR050633">
    <property type="entry name" value="Neuropilin_MCO_CoagFactor"/>
</dbReference>
<keyword evidence="12 18" id="KW-1015">Disulfide bond</keyword>
<feature type="disulfide bond" evidence="18">
    <location>
        <begin position="548"/>
        <end position="574"/>
    </location>
</feature>
<feature type="region of interest" description="Disordered" evidence="19">
    <location>
        <begin position="977"/>
        <end position="997"/>
    </location>
</feature>
<dbReference type="SMART" id="SM00231">
    <property type="entry name" value="FA58C"/>
    <property type="match status" value="2"/>
</dbReference>
<name>A0A7J8EIS1_ROUAE</name>
<dbReference type="CDD" id="cd04227">
    <property type="entry name" value="CuRO_3_FVIII_like"/>
    <property type="match status" value="1"/>
</dbReference>
<evidence type="ECO:0000256" key="2">
    <source>
        <dbReference type="ARBA" id="ARBA00010609"/>
    </source>
</evidence>
<dbReference type="InterPro" id="IPR011706">
    <property type="entry name" value="Cu-oxidase_C"/>
</dbReference>
<dbReference type="InterPro" id="IPR000421">
    <property type="entry name" value="FA58C"/>
</dbReference>
<evidence type="ECO:0000256" key="17">
    <source>
        <dbReference type="ARBA" id="ARBA00078860"/>
    </source>
</evidence>
<comment type="function">
    <text evidence="14">Factor VIII, along with calcium and phospholipid, acts as a cofactor for factor IXa when it converts factor X to the activated form, factor Xa.</text>
</comment>
<comment type="subunit">
    <text evidence="15">Interacts with vWF. vWF binding is essential for the stabilization of F8 in circulation.</text>
</comment>
<dbReference type="Pfam" id="PF07732">
    <property type="entry name" value="Cu-oxidase_3"/>
    <property type="match status" value="2"/>
</dbReference>
<feature type="compositionally biased region" description="Polar residues" evidence="19">
    <location>
        <begin position="1138"/>
        <end position="1156"/>
    </location>
</feature>
<comment type="similarity">
    <text evidence="2">Belongs to the multicopper oxidase family.</text>
</comment>
<evidence type="ECO:0000256" key="1">
    <source>
        <dbReference type="ARBA" id="ARBA00004239"/>
    </source>
</evidence>
<dbReference type="Pfam" id="PF07731">
    <property type="entry name" value="Cu-oxidase_2"/>
    <property type="match status" value="1"/>
</dbReference>
<evidence type="ECO:0000256" key="14">
    <source>
        <dbReference type="ARBA" id="ARBA00059694"/>
    </source>
</evidence>
<dbReference type="GO" id="GO:0038023">
    <property type="term" value="F:signaling receptor activity"/>
    <property type="evidence" value="ECO:0007669"/>
    <property type="project" value="TreeGrafter"/>
</dbReference>
<feature type="disulfide bond" evidence="18">
    <location>
        <begin position="268"/>
        <end position="349"/>
    </location>
</feature>
<dbReference type="InterPro" id="IPR033138">
    <property type="entry name" value="Cu_oxidase_CS"/>
</dbReference>
<feature type="region of interest" description="Disordered" evidence="19">
    <location>
        <begin position="1500"/>
        <end position="1539"/>
    </location>
</feature>
<keyword evidence="22" id="KW-1185">Reference proteome</keyword>
<feature type="region of interest" description="Disordered" evidence="19">
    <location>
        <begin position="1200"/>
        <end position="1219"/>
    </location>
</feature>
<keyword evidence="11" id="KW-0094">Blood coagulation</keyword>
<dbReference type="PROSITE" id="PS00079">
    <property type="entry name" value="MULTICOPPER_OXIDASE1"/>
    <property type="match status" value="2"/>
</dbReference>
<dbReference type="FunFam" id="2.60.40.420:FF:000032">
    <property type="entry name" value="Coagulation factor VIII (Predicted)"/>
    <property type="match status" value="1"/>
</dbReference>
<feature type="region of interest" description="Disordered" evidence="19">
    <location>
        <begin position="1407"/>
        <end position="1429"/>
    </location>
</feature>
<evidence type="ECO:0000256" key="15">
    <source>
        <dbReference type="ARBA" id="ARBA00063990"/>
    </source>
</evidence>
<feature type="compositionally biased region" description="Basic and acidic residues" evidence="19">
    <location>
        <begin position="987"/>
        <end position="997"/>
    </location>
</feature>
<keyword evidence="5" id="KW-0765">Sulfation</keyword>
<organism evidence="21 22">
    <name type="scientific">Rousettus aegyptiacus</name>
    <name type="common">Egyptian fruit bat</name>
    <name type="synonym">Pteropus aegyptiacus</name>
    <dbReference type="NCBI Taxonomy" id="9407"/>
    <lineage>
        <taxon>Eukaryota</taxon>
        <taxon>Metazoa</taxon>
        <taxon>Chordata</taxon>
        <taxon>Craniata</taxon>
        <taxon>Vertebrata</taxon>
        <taxon>Euteleostomi</taxon>
        <taxon>Mammalia</taxon>
        <taxon>Eutheria</taxon>
        <taxon>Laurasiatheria</taxon>
        <taxon>Chiroptera</taxon>
        <taxon>Yinpterochiroptera</taxon>
        <taxon>Pteropodoidea</taxon>
        <taxon>Pteropodidae</taxon>
        <taxon>Rousettinae</taxon>
        <taxon>Rousettus</taxon>
    </lineage>
</organism>
<keyword evidence="4" id="KW-0964">Secreted</keyword>
<evidence type="ECO:0000256" key="11">
    <source>
        <dbReference type="ARBA" id="ARBA00023084"/>
    </source>
</evidence>
<dbReference type="InterPro" id="IPR011707">
    <property type="entry name" value="Cu-oxidase-like_N"/>
</dbReference>
<dbReference type="InterPro" id="IPR008972">
    <property type="entry name" value="Cupredoxin"/>
</dbReference>
<gene>
    <name evidence="21" type="ORF">HJG63_004732</name>
</gene>
<feature type="region of interest" description="Disordered" evidence="19">
    <location>
        <begin position="1358"/>
        <end position="1383"/>
    </location>
</feature>
<feature type="disulfide bond" evidence="18">
    <location>
        <begin position="2039"/>
        <end position="2187"/>
    </location>
</feature>
<feature type="disulfide bond" evidence="18">
    <location>
        <begin position="1850"/>
        <end position="1876"/>
    </location>
</feature>
<evidence type="ECO:0000256" key="9">
    <source>
        <dbReference type="ARBA" id="ARBA00022737"/>
    </source>
</evidence>
<dbReference type="SUPFAM" id="SSF49503">
    <property type="entry name" value="Cupredoxins"/>
    <property type="match status" value="6"/>
</dbReference>
<dbReference type="PROSITE" id="PS50022">
    <property type="entry name" value="FA58C_3"/>
    <property type="match status" value="2"/>
</dbReference>
<feature type="domain" description="F5/8 type C" evidence="20">
    <location>
        <begin position="2192"/>
        <end position="2344"/>
    </location>
</feature>
<dbReference type="Gene3D" id="2.60.120.260">
    <property type="entry name" value="Galactose-binding domain-like"/>
    <property type="match status" value="2"/>
</dbReference>
<keyword evidence="10" id="KW-0106">Calcium</keyword>
<dbReference type="SUPFAM" id="SSF49785">
    <property type="entry name" value="Galactose-binding domain-like"/>
    <property type="match status" value="2"/>
</dbReference>
<evidence type="ECO:0000256" key="4">
    <source>
        <dbReference type="ARBA" id="ARBA00022525"/>
    </source>
</evidence>
<protein>
    <recommendedName>
        <fullName evidence="16">Coagulation factor VIII</fullName>
    </recommendedName>
    <alternativeName>
        <fullName evidence="17">Procoagulant component</fullName>
    </alternativeName>
</protein>
<comment type="caution">
    <text evidence="21">The sequence shown here is derived from an EMBL/GenBank/DDBJ whole genome shotgun (WGS) entry which is preliminary data.</text>
</comment>
<dbReference type="EMBL" id="JACASE010000009">
    <property type="protein sequence ID" value="KAF6435344.1"/>
    <property type="molecule type" value="Genomic_DNA"/>
</dbReference>
<dbReference type="FunFam" id="2.60.40.420:FF:000051">
    <property type="entry name" value="Coagulation factor VIII"/>
    <property type="match status" value="1"/>
</dbReference>
<keyword evidence="3" id="KW-0011">Acute phase</keyword>
<keyword evidence="13" id="KW-0325">Glycoprotein</keyword>
<sequence length="2350" mass="264608">MRIEISTCFFLCLLPFSFSAIRRYYLGAMELSWDYTQSELLSELHVDTRFPPTVPRSFPFSTSGMYKKTVFVEFTDHLFNIAKPRPPWMGLLGPTIRAEVHDTVVITLKNMASHAVSLHAVGVSYWKASEGAEYEDQTSEREKQDDKVNPGDSQTYVWQVLKENGPMASDPPCLTYAYLSHVDLVKDLNSGLIGALLVCREGSLAKERTRTSNEFVLLFAVFNEGKSWHSEPNASSTQATDPASVQARPEMHTINGYVNRSLPGLIGCHKKLVHWHVIGMGTTPKVHSIFLEGHTFLVRNHRQASLEISPITFLTAQTHLMDLGQFLLFCHIPSHQHDGMEAYVKVESCPEEPQLRKKNNEEEEYDEDDLYDSDMDIVSVDSDDSSPFIQMRSVAKKHPKTWVHYIAAEEEDWDYAPSVSTPSNKSYKSLYLNNGPQRIGKKYKKVRFMAYTDETFKIREATQYESGILGPLLYGEVGDTLLIIFKNQASRPYNIFPHGITDVSPLHSGRLPKGVKHLKDMPILPGKIFKYKWTVTVEDGPTKSDPRCLTRYYSSFVHLEKDLASGLIGPLLICYKESVDQRGNQMMSDKRNVILFSVFDENKSWYLTENMQRFLPSADGVQPQDPDFRASNIMHSINGYVFDSLQLSVCLYEVAYWYILSVGGQTDFLSVFFSGYTFKHKMVYEDTLTLFPFSGETVFMSMENPGLWVLGCHNSDFRNRGMTALLKVSSCNRNTGDYYEDIYEDIPPSLLTENVFEPRSFFQNSRHPGPRQKQFKATAIPENDVEEIDFWPGERTQLPKVQSVSSSDLLMLLGQKPTPHGLSLSDLQEATYEADDHVPGARERNMGPSDVAQLRPELHNTGDRVFTPELELQLRLNENLGTTGTVELKKLDLKMSSLSDKLMTSPTISSEKLAEGSEKTDSLGPSNMSARFSSQLDATVFDKSSSHSTGSGVPLGLSKGDNDSKWLEAALTNSQESSLRKNALSTESDRSFKEERLHGPASLTQGNSLFKVNTTLVKINQSLINSTTNRKTHSEGPTLLTENNSTSAWEDIMLKSTAEFQEVTSLIHDEMLMDENPTALGLSNVSNKTTSSKNMEMVHEKKEGPVPLDTENPDVSPFETLFSPDSPKWIKRTHSKNSRSSGQTPGPKPLTSSGSEKSVRDQHFSSEKAGVEEDGFTEDMGLKEMIFPNGSSRFLTNLTNVQENDTDTQEKSQEETERKEKLMQENGVLPQVYTMNGTKNFLKALFPLSTKQNGGGLHKGTNILILQDSRASNDSAKRAGIRMARFSVREDANSEGLGKRTKQMAEEYPHGTTMSPDPSQENAAALRGKRAVKQVHLPKEGTELKRAVIWNDTSTQWSRNTNDLTQGTRTQVESNEKDKGASTQSLFGCSMRTHGVIQIEGPASPATRVSALPSASPTDPAKIPSPDNTSHLLASACSYTRRERSSGVQGSSHFLGGAKSNFSLALLTLEMSGGQEKIGALGESATDPLRYEKLEDTDLLKPGLSTASGGGELPPEVHVHQEDSLPTKTSSGAPGRPDRTEDIFLQKTEQSVKLNKVNRSGKAPFLKWATESSAHVPSRRPGLLAWDKQHAPRVPREEPKLHEKSREDTALKTKDAMLPVDPFENNHSTAAIHEGQDKPQTEATWAKQGGTGALYFQKPPASKRHQRNMTLTTSQPEEDKTDYDDIFPTETMRDFDIYGEDENQDPRSFQKRTRHYFIAAVERLWDYGMSKSARAQRNRAQSGGVPQFKKVVFQEFTDGSFTQPLYRGELNEHLGLLGPCIRAEVEDNIMITFKNQASRPYSFYSSLISYEEDQREGVKPRKKFVKPNETKIYFWKVQHHMAPTEDEFDCKAWAYFSDVDLERDVHSGLMGPLLICRANTLNPAHGRQVTVQEFALFFTIFDETKSWYFTENVERNCKAPCKIQMDDPTFKEKYRFHGINGYVMDTLPGLVMAQDERTRWYLLSMGSNENIHSVHFSGHVFTVRKKEEYKMAVYNLYPGVFETVEMLPSKAGVWRVECLIGEHLQAGMSTLFLVYSKKCQTPLGMASGHIRDFQITASGQYGQWAPKLARLHYSGSVNAWSTKDPFSWIKVDLLAPMLIHSILTQGARQKFSSLYISQFIIMYSLDGKNWRSYRGNSTGTLMVFFGNVDSSGIKHNVFNPPIIARYIRLHPTHYSIRSTLRMELVGCDLNSCSIPLGMENKEISDAQITASSYLNNMFATWSPSQARLHLQGRTNAWRPQVNNPKEWLQVDFQKTMKVTRIATQGVKSLLTNMYVKEFLISSSQDGHNWTLFLQNGKVKIFQGNQDSSTPVVNSLDPPLLTRYLRIHPRSWEHQIALRLEVLGCEAQQLY</sequence>
<dbReference type="FunFam" id="2.60.40.420:FF:000047">
    <property type="entry name" value="Coagulation factor VIII"/>
    <property type="match status" value="1"/>
</dbReference>
<dbReference type="PROSITE" id="PS01286">
    <property type="entry name" value="FA58C_2"/>
    <property type="match status" value="2"/>
</dbReference>
<dbReference type="GO" id="GO:0016491">
    <property type="term" value="F:oxidoreductase activity"/>
    <property type="evidence" value="ECO:0007669"/>
    <property type="project" value="InterPro"/>
</dbReference>
<keyword evidence="8" id="KW-0732">Signal</keyword>
<dbReference type="Proteomes" id="UP000593571">
    <property type="component" value="Unassembled WGS sequence"/>
</dbReference>
<keyword evidence="7" id="KW-0479">Metal-binding</keyword>
<dbReference type="GO" id="GO:0031091">
    <property type="term" value="C:platelet alpha granule"/>
    <property type="evidence" value="ECO:0007669"/>
    <property type="project" value="UniProtKB-ARBA"/>
</dbReference>
<comment type="subcellular location">
    <subcellularLocation>
        <location evidence="1">Secreted</location>
        <location evidence="1">Extracellular space</location>
    </subcellularLocation>
</comment>
<feature type="compositionally biased region" description="Basic and acidic residues" evidence="19">
    <location>
        <begin position="1208"/>
        <end position="1219"/>
    </location>
</feature>
<feature type="compositionally biased region" description="Basic and acidic residues" evidence="19">
    <location>
        <begin position="1157"/>
        <end position="1171"/>
    </location>
</feature>
<proteinExistence type="inferred from homology"/>
<evidence type="ECO:0000313" key="22">
    <source>
        <dbReference type="Proteomes" id="UP000593571"/>
    </source>
</evidence>
<dbReference type="PIRSF" id="PIRSF000354">
    <property type="entry name" value="Factors_V_VIII"/>
    <property type="match status" value="1"/>
</dbReference>
<feature type="disulfide bond" evidence="18">
    <location>
        <begin position="173"/>
        <end position="199"/>
    </location>
</feature>
<dbReference type="InterPro" id="IPR024715">
    <property type="entry name" value="Factor_5/8-like"/>
</dbReference>
<accession>A0A7J8EIS1</accession>
<dbReference type="OrthoDB" id="2121828at2759"/>